<comment type="caution">
    <text evidence="10">Lacks conserved residue(s) required for the propagation of feature annotation.</text>
</comment>
<dbReference type="PANTHER" id="PTHR30519">
    <property type="entry name" value="5-METHYLTETRAHYDROPTEROYLTRIGLUTAMATE--HOMOCYSTEINE METHYLTRANSFERASE"/>
    <property type="match status" value="1"/>
</dbReference>
<sequence>MQTQNLGYPRIGSQRQLKKASEQYWAGKISQETLFEVAAKIKEENWKTQIDAGIDLIPCNDFSFYDQVLDTSLLLGNIPDRYAPVLQVPSNNELDLYFAMARGYQKDGLDITAMEMTKWLDTNYHYIVPEFTTNQEFSINSEKIFNDYHEARQQLRDKAKPVLLGPVSYLVSGKEKEPGFDRIELVEKLVPVYVEIITRLQQQGAAWIQLDEPCLVTDLSQKEKDALKYTYHTISQNISGINILVATYFDSLADNTELAVNLPVAALHIDLVRAPEQLDEILSFIPETLQLSLGVVDGRNVWKNNYEKSLALIQKTAEKIGSDRMIIAPSCSLLHSPIDLDLETTIDTEIKNGMAFAKQKLTEVAELKSVAEGNYVLLELNKAAIDNRSSSPKVHQQAVKDRVSAMTETDAMRQSAFPVRRKLHNERFKLPPFPTTTIGSFPQTDDIRQLRSRFKKGALTVAEYESAIEQATVEVIRWQEEIGLDVLVHGEFERNDMVEYFGEQLDGFLFTQKGWVQSYGSRCVKPPIIYGDISRPQDMTVRWSKFAAAQTDKPMKGMLTGPVTILQWSFVRDDQPREQTTYQIALAIRDEVLALETAGIGIIQIDEAAIREGLPLRQSKQSHYLNWAVKAFRIAAGAVQDQTQVHTHMCYSEFNNIIEHIAAMDADVITIETSRSQMELLQAFAGFHYPNEIGPGVYDIHSPRVPAIEEMTALLAKAADLLPARNLWVNPDCGLKTRKWPETKAALENMVAAARQARELINTKDNL</sequence>
<evidence type="ECO:0000256" key="3">
    <source>
        <dbReference type="ARBA" id="ARBA00009553"/>
    </source>
</evidence>
<evidence type="ECO:0000256" key="9">
    <source>
        <dbReference type="ARBA" id="ARBA00023167"/>
    </source>
</evidence>
<dbReference type="Gene3D" id="3.20.20.210">
    <property type="match status" value="2"/>
</dbReference>
<dbReference type="RefSeq" id="WP_407032471.1">
    <property type="nucleotide sequence ID" value="NZ_JAQGEF010000023.1"/>
</dbReference>
<keyword evidence="4 10" id="KW-0489">Methyltransferase</keyword>
<feature type="binding site" evidence="10">
    <location>
        <position position="648"/>
    </location>
    <ligand>
        <name>Zn(2+)</name>
        <dbReference type="ChEBI" id="CHEBI:29105"/>
        <note>catalytic</note>
    </ligand>
</feature>
<proteinExistence type="inferred from homology"/>
<evidence type="ECO:0000256" key="5">
    <source>
        <dbReference type="ARBA" id="ARBA00022605"/>
    </source>
</evidence>
<keyword evidence="14" id="KW-1185">Reference proteome</keyword>
<organism evidence="13 14">
    <name type="scientific">Polluticaenibacter yanchengensis</name>
    <dbReference type="NCBI Taxonomy" id="3014562"/>
    <lineage>
        <taxon>Bacteria</taxon>
        <taxon>Pseudomonadati</taxon>
        <taxon>Bacteroidota</taxon>
        <taxon>Chitinophagia</taxon>
        <taxon>Chitinophagales</taxon>
        <taxon>Chitinophagaceae</taxon>
        <taxon>Polluticaenibacter</taxon>
    </lineage>
</organism>
<dbReference type="InterPro" id="IPR013215">
    <property type="entry name" value="Cbl-indep_Met_Synth_N"/>
</dbReference>
<evidence type="ECO:0000256" key="4">
    <source>
        <dbReference type="ARBA" id="ARBA00022603"/>
    </source>
</evidence>
<keyword evidence="5 10" id="KW-0028">Amino-acid biosynthesis</keyword>
<feature type="binding site" evidence="10">
    <location>
        <position position="491"/>
    </location>
    <ligand>
        <name>L-methionine</name>
        <dbReference type="ChEBI" id="CHEBI:57844"/>
    </ligand>
</feature>
<name>A0ABT4UMR2_9BACT</name>
<evidence type="ECO:0000313" key="14">
    <source>
        <dbReference type="Proteomes" id="UP001210231"/>
    </source>
</evidence>
<feature type="active site" description="Proton donor" evidence="10">
    <location>
        <position position="701"/>
    </location>
</feature>
<comment type="cofactor">
    <cofactor evidence="10">
        <name>Zn(2+)</name>
        <dbReference type="ChEBI" id="CHEBI:29105"/>
    </cofactor>
    <text evidence="10">Binds 1 zinc ion per subunit.</text>
</comment>
<gene>
    <name evidence="10 13" type="primary">metE</name>
    <name evidence="13" type="ORF">O3P16_15095</name>
</gene>
<feature type="domain" description="Cobalamin-independent methionine synthase MetE N-terminal" evidence="12">
    <location>
        <begin position="3"/>
        <end position="319"/>
    </location>
</feature>
<keyword evidence="7 10" id="KW-0479">Metal-binding</keyword>
<comment type="caution">
    <text evidence="13">The sequence shown here is derived from an EMBL/GenBank/DDBJ whole genome shotgun (WGS) entry which is preliminary data.</text>
</comment>
<protein>
    <recommendedName>
        <fullName evidence="10">5-methyltetrahydropteroyltriglutamate--homocysteine methyltransferase</fullName>
        <ecNumber evidence="10">2.1.1.14</ecNumber>
    </recommendedName>
    <alternativeName>
        <fullName evidence="10">Cobalamin-independent methionine synthase</fullName>
    </alternativeName>
    <alternativeName>
        <fullName evidence="10">Methionine synthase, vitamin-B12 independent isozyme</fullName>
    </alternativeName>
</protein>
<evidence type="ECO:0000259" key="11">
    <source>
        <dbReference type="Pfam" id="PF01717"/>
    </source>
</evidence>
<feature type="binding site" evidence="10">
    <location>
        <begin position="438"/>
        <end position="440"/>
    </location>
    <ligand>
        <name>L-methionine</name>
        <dbReference type="ChEBI" id="CHEBI:57844"/>
    </ligand>
</feature>
<keyword evidence="9 10" id="KW-0486">Methionine biosynthesis</keyword>
<dbReference type="NCBIfam" id="NF003556">
    <property type="entry name" value="PRK05222.1"/>
    <property type="match status" value="1"/>
</dbReference>
<feature type="binding site" evidence="10">
    <location>
        <position position="733"/>
    </location>
    <ligand>
        <name>Zn(2+)</name>
        <dbReference type="ChEBI" id="CHEBI:29105"/>
        <note>catalytic</note>
    </ligand>
</feature>
<dbReference type="NCBIfam" id="TIGR01371">
    <property type="entry name" value="met_syn_B12ind"/>
    <property type="match status" value="1"/>
</dbReference>
<dbReference type="InterPro" id="IPR002629">
    <property type="entry name" value="Met_Synth_C/arc"/>
</dbReference>
<dbReference type="EC" id="2.1.1.14" evidence="10"/>
<feature type="binding site" evidence="10">
    <location>
        <position position="612"/>
    </location>
    <ligand>
        <name>5-methyltetrahydropteroyltri-L-glutamate</name>
        <dbReference type="ChEBI" id="CHEBI:58207"/>
    </ligand>
</feature>
<dbReference type="GO" id="GO:0032259">
    <property type="term" value="P:methylation"/>
    <property type="evidence" value="ECO:0007669"/>
    <property type="project" value="UniProtKB-KW"/>
</dbReference>
<keyword evidence="8 10" id="KW-0862">Zinc</keyword>
<feature type="binding site" evidence="10">
    <location>
        <position position="606"/>
    </location>
    <ligand>
        <name>L-homocysteine</name>
        <dbReference type="ChEBI" id="CHEBI:58199"/>
    </ligand>
</feature>
<comment type="similarity">
    <text evidence="3 10">Belongs to the vitamin-B12 independent methionine synthase family.</text>
</comment>
<evidence type="ECO:0000256" key="7">
    <source>
        <dbReference type="ARBA" id="ARBA00022723"/>
    </source>
</evidence>
<feature type="binding site" evidence="10">
    <location>
        <position position="672"/>
    </location>
    <ligand>
        <name>Zn(2+)</name>
        <dbReference type="ChEBI" id="CHEBI:29105"/>
        <note>catalytic</note>
    </ligand>
</feature>
<evidence type="ECO:0000256" key="1">
    <source>
        <dbReference type="ARBA" id="ARBA00002777"/>
    </source>
</evidence>
<dbReference type="Pfam" id="PF08267">
    <property type="entry name" value="Meth_synt_1"/>
    <property type="match status" value="1"/>
</dbReference>
<keyword evidence="10" id="KW-0677">Repeat</keyword>
<feature type="binding site" evidence="10">
    <location>
        <begin position="438"/>
        <end position="440"/>
    </location>
    <ligand>
        <name>L-homocysteine</name>
        <dbReference type="ChEBI" id="CHEBI:58199"/>
    </ligand>
</feature>
<keyword evidence="6 10" id="KW-0808">Transferase</keyword>
<dbReference type="CDD" id="cd03312">
    <property type="entry name" value="CIMS_N_terminal_like"/>
    <property type="match status" value="1"/>
</dbReference>
<dbReference type="CDD" id="cd03311">
    <property type="entry name" value="CIMS_C_terminal_like"/>
    <property type="match status" value="1"/>
</dbReference>
<evidence type="ECO:0000259" key="12">
    <source>
        <dbReference type="Pfam" id="PF08267"/>
    </source>
</evidence>
<evidence type="ECO:0000313" key="13">
    <source>
        <dbReference type="EMBL" id="MDA3616141.1"/>
    </source>
</evidence>
<feature type="binding site" evidence="10">
    <location>
        <position position="606"/>
    </location>
    <ligand>
        <name>L-methionine</name>
        <dbReference type="ChEBI" id="CHEBI:57844"/>
    </ligand>
</feature>
<dbReference type="Proteomes" id="UP001210231">
    <property type="component" value="Unassembled WGS sequence"/>
</dbReference>
<dbReference type="GO" id="GO:0003871">
    <property type="term" value="F:5-methyltetrahydropteroyltriglutamate-homocysteine S-methyltransferase activity"/>
    <property type="evidence" value="ECO:0007669"/>
    <property type="project" value="UniProtKB-EC"/>
</dbReference>
<evidence type="ECO:0000256" key="10">
    <source>
        <dbReference type="HAMAP-Rule" id="MF_00172"/>
    </source>
</evidence>
<feature type="binding site" evidence="10">
    <location>
        <begin position="522"/>
        <end position="523"/>
    </location>
    <ligand>
        <name>5-methyltetrahydropteroyltri-L-glutamate</name>
        <dbReference type="ChEBI" id="CHEBI:58207"/>
    </ligand>
</feature>
<dbReference type="InterPro" id="IPR038071">
    <property type="entry name" value="UROD/MetE-like_sf"/>
</dbReference>
<feature type="binding site" evidence="10">
    <location>
        <position position="568"/>
    </location>
    <ligand>
        <name>5-methyltetrahydropteroyltri-L-glutamate</name>
        <dbReference type="ChEBI" id="CHEBI:58207"/>
    </ligand>
</feature>
<feature type="domain" description="Cobalamin-independent methionine synthase MetE C-terminal/archaeal" evidence="11">
    <location>
        <begin position="433"/>
        <end position="755"/>
    </location>
</feature>
<comment type="function">
    <text evidence="1 10">Catalyzes the transfer of a methyl group from 5-methyltetrahydrofolate to homocysteine resulting in methionine formation.</text>
</comment>
<dbReference type="SUPFAM" id="SSF51726">
    <property type="entry name" value="UROD/MetE-like"/>
    <property type="match status" value="2"/>
</dbReference>
<dbReference type="EMBL" id="JAQGEF010000023">
    <property type="protein sequence ID" value="MDA3616141.1"/>
    <property type="molecule type" value="Genomic_DNA"/>
</dbReference>
<feature type="binding site" evidence="10">
    <location>
        <position position="491"/>
    </location>
    <ligand>
        <name>L-homocysteine</name>
        <dbReference type="ChEBI" id="CHEBI:58199"/>
    </ligand>
</feature>
<evidence type="ECO:0000256" key="2">
    <source>
        <dbReference type="ARBA" id="ARBA00004681"/>
    </source>
</evidence>
<comment type="pathway">
    <text evidence="2 10">Amino-acid biosynthesis; L-methionine biosynthesis via de novo pathway; L-methionine from L-homocysteine (MetE route): step 1/1.</text>
</comment>
<comment type="catalytic activity">
    <reaction evidence="10">
        <text>5-methyltetrahydropteroyltri-L-glutamate + L-homocysteine = tetrahydropteroyltri-L-glutamate + L-methionine</text>
        <dbReference type="Rhea" id="RHEA:21196"/>
        <dbReference type="ChEBI" id="CHEBI:57844"/>
        <dbReference type="ChEBI" id="CHEBI:58140"/>
        <dbReference type="ChEBI" id="CHEBI:58199"/>
        <dbReference type="ChEBI" id="CHEBI:58207"/>
        <dbReference type="EC" id="2.1.1.14"/>
    </reaction>
</comment>
<feature type="binding site" evidence="10">
    <location>
        <position position="118"/>
    </location>
    <ligand>
        <name>5-methyltetrahydropteroyltri-L-glutamate</name>
        <dbReference type="ChEBI" id="CHEBI:58207"/>
    </ligand>
</feature>
<dbReference type="PIRSF" id="PIRSF000382">
    <property type="entry name" value="MeTrfase_B12_ind"/>
    <property type="match status" value="1"/>
</dbReference>
<reference evidence="13 14" key="1">
    <citation type="submission" date="2022-12" db="EMBL/GenBank/DDBJ databases">
        <title>Chitinophagaceae gen. sp. nov., a new member of the family Chitinophagaceae, isolated from soil in a chemical factory.</title>
        <authorList>
            <person name="Ke Z."/>
        </authorList>
    </citation>
    <scope>NUCLEOTIDE SEQUENCE [LARGE SCALE GENOMIC DNA]</scope>
    <source>
        <strain evidence="13 14">LY-5</strain>
    </source>
</reference>
<dbReference type="HAMAP" id="MF_00172">
    <property type="entry name" value="Meth_synth"/>
    <property type="match status" value="1"/>
</dbReference>
<evidence type="ECO:0000256" key="6">
    <source>
        <dbReference type="ARBA" id="ARBA00022679"/>
    </source>
</evidence>
<feature type="binding site" evidence="10">
    <location>
        <position position="650"/>
    </location>
    <ligand>
        <name>Zn(2+)</name>
        <dbReference type="ChEBI" id="CHEBI:29105"/>
        <note>catalytic</note>
    </ligand>
</feature>
<evidence type="ECO:0000256" key="8">
    <source>
        <dbReference type="ARBA" id="ARBA00022833"/>
    </source>
</evidence>
<dbReference type="InterPro" id="IPR006276">
    <property type="entry name" value="Cobalamin-indep_Met_synthase"/>
</dbReference>
<accession>A0ABT4UMR2</accession>
<dbReference type="Pfam" id="PF01717">
    <property type="entry name" value="Meth_synt_2"/>
    <property type="match status" value="1"/>
</dbReference>